<dbReference type="RefSeq" id="WP_289388425.1">
    <property type="nucleotide sequence ID" value="NZ_JAUCBM010000012.1"/>
</dbReference>
<gene>
    <name evidence="1" type="ORF">ACFQ35_06015</name>
</gene>
<dbReference type="Proteomes" id="UP001597263">
    <property type="component" value="Unassembled WGS sequence"/>
</dbReference>
<dbReference type="Gene3D" id="1.10.260.40">
    <property type="entry name" value="lambda repressor-like DNA-binding domains"/>
    <property type="match status" value="1"/>
</dbReference>
<dbReference type="InterPro" id="IPR010982">
    <property type="entry name" value="Lambda_DNA-bd_dom_sf"/>
</dbReference>
<accession>A0ABW3V0N0</accession>
<evidence type="ECO:0000313" key="1">
    <source>
        <dbReference type="EMBL" id="MFD1226707.1"/>
    </source>
</evidence>
<protein>
    <submittedName>
        <fullName evidence="1">XRE family transcriptional regulator</fullName>
    </submittedName>
</protein>
<sequence>MQNMTDTRPDFAKRLEQARIARGFKTAKSACEFFGWNYNSYAQHEQGNRGIGRVSTQYARAYRVSEAWLLTGEGNPPTTSTDSENNELDLEFNRLVAEATEEDKLAMLPLLKALIAARKR</sequence>
<comment type="caution">
    <text evidence="1">The sequence shown here is derived from an EMBL/GenBank/DDBJ whole genome shotgun (WGS) entry which is preliminary data.</text>
</comment>
<proteinExistence type="predicted"/>
<reference evidence="2" key="1">
    <citation type="journal article" date="2019" name="Int. J. Syst. Evol. Microbiol.">
        <title>The Global Catalogue of Microorganisms (GCM) 10K type strain sequencing project: providing services to taxonomists for standard genome sequencing and annotation.</title>
        <authorList>
            <consortium name="The Broad Institute Genomics Platform"/>
            <consortium name="The Broad Institute Genome Sequencing Center for Infectious Disease"/>
            <person name="Wu L."/>
            <person name="Ma J."/>
        </authorList>
    </citation>
    <scope>NUCLEOTIDE SEQUENCE [LARGE SCALE GENOMIC DNA]</scope>
    <source>
        <strain evidence="2">CCUG 49584</strain>
    </source>
</reference>
<dbReference type="EMBL" id="JBHTMA010000032">
    <property type="protein sequence ID" value="MFD1226707.1"/>
    <property type="molecule type" value="Genomic_DNA"/>
</dbReference>
<organism evidence="1 2">
    <name type="scientific">Pseudochrobactrum kiredjianiae</name>
    <dbReference type="NCBI Taxonomy" id="386305"/>
    <lineage>
        <taxon>Bacteria</taxon>
        <taxon>Pseudomonadati</taxon>
        <taxon>Pseudomonadota</taxon>
        <taxon>Alphaproteobacteria</taxon>
        <taxon>Hyphomicrobiales</taxon>
        <taxon>Brucellaceae</taxon>
        <taxon>Pseudochrobactrum</taxon>
    </lineage>
</organism>
<keyword evidence="2" id="KW-1185">Reference proteome</keyword>
<evidence type="ECO:0000313" key="2">
    <source>
        <dbReference type="Proteomes" id="UP001597263"/>
    </source>
</evidence>
<name>A0ABW3V0N0_9HYPH</name>